<accession>A0AAD6XBW4</accession>
<reference evidence="2" key="1">
    <citation type="submission" date="2023-03" db="EMBL/GenBank/DDBJ databases">
        <title>Massive genome expansion in bonnet fungi (Mycena s.s.) driven by repeated elements and novel gene families across ecological guilds.</title>
        <authorList>
            <consortium name="Lawrence Berkeley National Laboratory"/>
            <person name="Harder C.B."/>
            <person name="Miyauchi S."/>
            <person name="Viragh M."/>
            <person name="Kuo A."/>
            <person name="Thoen E."/>
            <person name="Andreopoulos B."/>
            <person name="Lu D."/>
            <person name="Skrede I."/>
            <person name="Drula E."/>
            <person name="Henrissat B."/>
            <person name="Morin E."/>
            <person name="Kohler A."/>
            <person name="Barry K."/>
            <person name="LaButti K."/>
            <person name="Morin E."/>
            <person name="Salamov A."/>
            <person name="Lipzen A."/>
            <person name="Mereny Z."/>
            <person name="Hegedus B."/>
            <person name="Baldrian P."/>
            <person name="Stursova M."/>
            <person name="Weitz H."/>
            <person name="Taylor A."/>
            <person name="Grigoriev I.V."/>
            <person name="Nagy L.G."/>
            <person name="Martin F."/>
            <person name="Kauserud H."/>
        </authorList>
    </citation>
    <scope>NUCLEOTIDE SEQUENCE</scope>
    <source>
        <strain evidence="2">CBHHK200</strain>
    </source>
</reference>
<keyword evidence="1" id="KW-0472">Membrane</keyword>
<evidence type="ECO:0000313" key="2">
    <source>
        <dbReference type="EMBL" id="KAJ7042336.1"/>
    </source>
</evidence>
<feature type="transmembrane region" description="Helical" evidence="1">
    <location>
        <begin position="79"/>
        <end position="96"/>
    </location>
</feature>
<keyword evidence="1" id="KW-0812">Transmembrane</keyword>
<dbReference type="EMBL" id="JARJCM010000013">
    <property type="protein sequence ID" value="KAJ7042336.1"/>
    <property type="molecule type" value="Genomic_DNA"/>
</dbReference>
<comment type="caution">
    <text evidence="2">The sequence shown here is derived from an EMBL/GenBank/DDBJ whole genome shotgun (WGS) entry which is preliminary data.</text>
</comment>
<organism evidence="2 3">
    <name type="scientific">Mycena alexandri</name>
    <dbReference type="NCBI Taxonomy" id="1745969"/>
    <lineage>
        <taxon>Eukaryota</taxon>
        <taxon>Fungi</taxon>
        <taxon>Dikarya</taxon>
        <taxon>Basidiomycota</taxon>
        <taxon>Agaricomycotina</taxon>
        <taxon>Agaricomycetes</taxon>
        <taxon>Agaricomycetidae</taxon>
        <taxon>Agaricales</taxon>
        <taxon>Marasmiineae</taxon>
        <taxon>Mycenaceae</taxon>
        <taxon>Mycena</taxon>
    </lineage>
</organism>
<feature type="transmembrane region" description="Helical" evidence="1">
    <location>
        <begin position="47"/>
        <end position="67"/>
    </location>
</feature>
<protein>
    <submittedName>
        <fullName evidence="2">Uncharacterized protein</fullName>
    </submittedName>
</protein>
<keyword evidence="3" id="KW-1185">Reference proteome</keyword>
<proteinExistence type="predicted"/>
<feature type="non-terminal residue" evidence="2">
    <location>
        <position position="206"/>
    </location>
</feature>
<evidence type="ECO:0000313" key="3">
    <source>
        <dbReference type="Proteomes" id="UP001218188"/>
    </source>
</evidence>
<feature type="transmembrane region" description="Helical" evidence="1">
    <location>
        <begin position="12"/>
        <end position="35"/>
    </location>
</feature>
<sequence length="206" mass="21921">MTSKLHALMTDVRLGLLIPAVALSVLLLAGFAYLRWRPVSAPHLNRVSFRLLVYAMIANVIVGIIALIPMTDHSPGCSFFAFLDGGVGGIFVWLWTRGSLPRRLSWTKTDAALHMRPPLKMAASRRQQNYYSNEAPTSAALLASTSSTSAAPAAFNSAPCAAIHAPCSASVSHNANTRTLSPCGPKTVTQCINAAPSSFASREPTS</sequence>
<name>A0AAD6XBW4_9AGAR</name>
<evidence type="ECO:0000256" key="1">
    <source>
        <dbReference type="SAM" id="Phobius"/>
    </source>
</evidence>
<gene>
    <name evidence="2" type="ORF">C8F04DRAFT_1295406</name>
</gene>
<keyword evidence="1" id="KW-1133">Transmembrane helix</keyword>
<dbReference type="Proteomes" id="UP001218188">
    <property type="component" value="Unassembled WGS sequence"/>
</dbReference>
<dbReference type="AlphaFoldDB" id="A0AAD6XBW4"/>